<keyword evidence="6 10" id="KW-1133">Transmembrane helix</keyword>
<keyword evidence="12" id="KW-1185">Reference proteome</keyword>
<evidence type="ECO:0000256" key="6">
    <source>
        <dbReference type="ARBA" id="ARBA00022989"/>
    </source>
</evidence>
<protein>
    <submittedName>
        <fullName evidence="11">SMR family transporter</fullName>
    </submittedName>
</protein>
<evidence type="ECO:0000256" key="2">
    <source>
        <dbReference type="ARBA" id="ARBA00007822"/>
    </source>
</evidence>
<evidence type="ECO:0000256" key="3">
    <source>
        <dbReference type="ARBA" id="ARBA00022448"/>
    </source>
</evidence>
<dbReference type="SUPFAM" id="SSF103481">
    <property type="entry name" value="Multidrug resistance efflux transporter EmrE"/>
    <property type="match status" value="1"/>
</dbReference>
<comment type="subcellular location">
    <subcellularLocation>
        <location evidence="1 9">Cell membrane</location>
        <topology evidence="1 9">Multi-pass membrane protein</topology>
    </subcellularLocation>
</comment>
<dbReference type="PANTHER" id="PTHR30561">
    <property type="entry name" value="SMR FAMILY PROTON-DEPENDENT DRUG EFFLUX TRANSPORTER SUGE"/>
    <property type="match status" value="1"/>
</dbReference>
<name>A0ABU7MPF9_9ACTN</name>
<sequence>MTAWIFLTLAILSEVSATMSLRAAVNGSRRWYIVVVIGYVVSFVLLSGALANGMPLGVAYGIWSAVGVALIAVLGRVIFREPLTVVMSFGIVLIVGGVLLVETGSAH</sequence>
<proteinExistence type="inferred from homology"/>
<dbReference type="InterPro" id="IPR000390">
    <property type="entry name" value="Small_drug/metabolite_transptr"/>
</dbReference>
<dbReference type="Proteomes" id="UP001335729">
    <property type="component" value="Unassembled WGS sequence"/>
</dbReference>
<dbReference type="Pfam" id="PF00893">
    <property type="entry name" value="Multi_Drug_Res"/>
    <property type="match status" value="1"/>
</dbReference>
<organism evidence="11 12">
    <name type="scientific">Gordonia prachuapensis</name>
    <dbReference type="NCBI Taxonomy" id="3115651"/>
    <lineage>
        <taxon>Bacteria</taxon>
        <taxon>Bacillati</taxon>
        <taxon>Actinomycetota</taxon>
        <taxon>Actinomycetes</taxon>
        <taxon>Mycobacteriales</taxon>
        <taxon>Gordoniaceae</taxon>
        <taxon>Gordonia</taxon>
    </lineage>
</organism>
<evidence type="ECO:0000313" key="12">
    <source>
        <dbReference type="Proteomes" id="UP001335729"/>
    </source>
</evidence>
<evidence type="ECO:0000256" key="8">
    <source>
        <dbReference type="ARBA" id="ARBA00023251"/>
    </source>
</evidence>
<evidence type="ECO:0000256" key="1">
    <source>
        <dbReference type="ARBA" id="ARBA00004651"/>
    </source>
</evidence>
<keyword evidence="4" id="KW-1003">Cell membrane</keyword>
<keyword evidence="5 9" id="KW-0812">Transmembrane</keyword>
<comment type="caution">
    <text evidence="11">The sequence shown here is derived from an EMBL/GenBank/DDBJ whole genome shotgun (WGS) entry which is preliminary data.</text>
</comment>
<evidence type="ECO:0000256" key="4">
    <source>
        <dbReference type="ARBA" id="ARBA00022475"/>
    </source>
</evidence>
<keyword evidence="7 10" id="KW-0472">Membrane</keyword>
<feature type="transmembrane region" description="Helical" evidence="10">
    <location>
        <begin position="58"/>
        <end position="79"/>
    </location>
</feature>
<accession>A0ABU7MPF9</accession>
<dbReference type="Gene3D" id="1.10.3730.20">
    <property type="match status" value="1"/>
</dbReference>
<keyword evidence="8" id="KW-0046">Antibiotic resistance</keyword>
<dbReference type="InterPro" id="IPR037185">
    <property type="entry name" value="EmrE-like"/>
</dbReference>
<evidence type="ECO:0000313" key="11">
    <source>
        <dbReference type="EMBL" id="MEE4022203.1"/>
    </source>
</evidence>
<reference evidence="11 12" key="1">
    <citation type="submission" date="2024-01" db="EMBL/GenBank/DDBJ databases">
        <title>Draft genome sequence of Gordonia sp. PKS22-38.</title>
        <authorList>
            <person name="Suphannarot A."/>
            <person name="Mingma R."/>
        </authorList>
    </citation>
    <scope>NUCLEOTIDE SEQUENCE [LARGE SCALE GENOMIC DNA]</scope>
    <source>
        <strain evidence="11 12">PKS22-38</strain>
    </source>
</reference>
<dbReference type="InterPro" id="IPR045324">
    <property type="entry name" value="Small_multidrug_res"/>
</dbReference>
<evidence type="ECO:0000256" key="9">
    <source>
        <dbReference type="RuleBase" id="RU003942"/>
    </source>
</evidence>
<dbReference type="PANTHER" id="PTHR30561:SF1">
    <property type="entry name" value="MULTIDRUG TRANSPORTER EMRE"/>
    <property type="match status" value="1"/>
</dbReference>
<evidence type="ECO:0000256" key="10">
    <source>
        <dbReference type="SAM" id="Phobius"/>
    </source>
</evidence>
<evidence type="ECO:0000256" key="5">
    <source>
        <dbReference type="ARBA" id="ARBA00022692"/>
    </source>
</evidence>
<feature type="transmembrane region" description="Helical" evidence="10">
    <location>
        <begin position="32"/>
        <end position="51"/>
    </location>
</feature>
<gene>
    <name evidence="11" type="ORF">V1Y59_03850</name>
</gene>
<comment type="similarity">
    <text evidence="2">Belongs to the drug/metabolite transporter (DMT) superfamily. Small multidrug resistance (SMR) (TC 2.A.7.1) family. Mmr subfamily.</text>
</comment>
<dbReference type="EMBL" id="JAZDUE010000002">
    <property type="protein sequence ID" value="MEE4022203.1"/>
    <property type="molecule type" value="Genomic_DNA"/>
</dbReference>
<feature type="transmembrane region" description="Helical" evidence="10">
    <location>
        <begin position="85"/>
        <end position="101"/>
    </location>
</feature>
<keyword evidence="3" id="KW-0813">Transport</keyword>
<dbReference type="RefSeq" id="WP_330503510.1">
    <property type="nucleotide sequence ID" value="NZ_JAZDUE010000002.1"/>
</dbReference>
<evidence type="ECO:0000256" key="7">
    <source>
        <dbReference type="ARBA" id="ARBA00023136"/>
    </source>
</evidence>